<dbReference type="GeneID" id="119720332"/>
<dbReference type="CDD" id="cd00024">
    <property type="entry name" value="CD_CSD"/>
    <property type="match status" value="1"/>
</dbReference>
<evidence type="ECO:0000313" key="2">
    <source>
        <dbReference type="EnsemblMetazoa" id="XP_038045902.1"/>
    </source>
</evidence>
<protein>
    <recommendedName>
        <fullName evidence="1">Chromo domain-containing protein</fullName>
    </recommendedName>
</protein>
<reference evidence="2" key="1">
    <citation type="submission" date="2022-11" db="UniProtKB">
        <authorList>
            <consortium name="EnsemblMetazoa"/>
        </authorList>
    </citation>
    <scope>IDENTIFICATION</scope>
</reference>
<dbReference type="EnsemblMetazoa" id="XM_038189975.1">
    <property type="protein sequence ID" value="XP_038045903.1"/>
    <property type="gene ID" value="LOC119720333"/>
</dbReference>
<dbReference type="RefSeq" id="XP_038045905.1">
    <property type="nucleotide sequence ID" value="XM_038189977.1"/>
</dbReference>
<dbReference type="InterPro" id="IPR016197">
    <property type="entry name" value="Chromo-like_dom_sf"/>
</dbReference>
<dbReference type="InterPro" id="IPR023780">
    <property type="entry name" value="Chromo_domain"/>
</dbReference>
<dbReference type="RefSeq" id="XP_038045902.1">
    <property type="nucleotide sequence ID" value="XM_038189974.1"/>
</dbReference>
<dbReference type="RefSeq" id="XP_038045903.1">
    <property type="nucleotide sequence ID" value="XM_038189975.1"/>
</dbReference>
<dbReference type="Pfam" id="PF00385">
    <property type="entry name" value="Chromo"/>
    <property type="match status" value="1"/>
</dbReference>
<keyword evidence="3" id="KW-1185">Reference proteome</keyword>
<dbReference type="OMA" id="CYYESEL"/>
<dbReference type="Proteomes" id="UP000887568">
    <property type="component" value="Unplaced"/>
</dbReference>
<sequence length="174" mass="20770">MYKYFTASNTHTYLETLPKLMSAYNRAYHRSIGTSPASVNSENAEEIWRNLYSVDGHAVKPITFRFNVEDTVRISMTTRPFRKGYLPGWTTELFTVSARIPRHPPVYRLKDYNGDEVDGTFYQHELQRVVQLSDLYQVEKVLRTRTHRRKREYFVKWLGYQDKFNSWTTSLRRL</sequence>
<evidence type="ECO:0000313" key="3">
    <source>
        <dbReference type="Proteomes" id="UP000887568"/>
    </source>
</evidence>
<accession>A0A913Z2H2</accession>
<dbReference type="InterPro" id="IPR000953">
    <property type="entry name" value="Chromo/chromo_shadow_dom"/>
</dbReference>
<dbReference type="EnsemblMetazoa" id="XM_038189974.1">
    <property type="protein sequence ID" value="XP_038045902.1"/>
    <property type="gene ID" value="LOC119720332"/>
</dbReference>
<dbReference type="EnsemblMetazoa" id="XM_038189976.1">
    <property type="protein sequence ID" value="XP_038045904.1"/>
    <property type="gene ID" value="LOC119720334"/>
</dbReference>
<feature type="domain" description="Chromo" evidence="1">
    <location>
        <begin position="136"/>
        <end position="174"/>
    </location>
</feature>
<dbReference type="SUPFAM" id="SSF54160">
    <property type="entry name" value="Chromo domain-like"/>
    <property type="match status" value="1"/>
</dbReference>
<dbReference type="EnsemblMetazoa" id="XM_038189977.1">
    <property type="protein sequence ID" value="XP_038045905.1"/>
    <property type="gene ID" value="LOC119720335"/>
</dbReference>
<organism evidence="2 3">
    <name type="scientific">Patiria miniata</name>
    <name type="common">Bat star</name>
    <name type="synonym">Asterina miniata</name>
    <dbReference type="NCBI Taxonomy" id="46514"/>
    <lineage>
        <taxon>Eukaryota</taxon>
        <taxon>Metazoa</taxon>
        <taxon>Echinodermata</taxon>
        <taxon>Eleutherozoa</taxon>
        <taxon>Asterozoa</taxon>
        <taxon>Asteroidea</taxon>
        <taxon>Valvatacea</taxon>
        <taxon>Valvatida</taxon>
        <taxon>Asterinidae</taxon>
        <taxon>Patiria</taxon>
    </lineage>
</organism>
<dbReference type="PANTHER" id="PTHR46585:SF1">
    <property type="entry name" value="CHROMO DOMAIN-CONTAINING PROTEIN"/>
    <property type="match status" value="1"/>
</dbReference>
<dbReference type="PROSITE" id="PS50013">
    <property type="entry name" value="CHROMO_2"/>
    <property type="match status" value="1"/>
</dbReference>
<dbReference type="GeneID" id="119720335"/>
<dbReference type="OrthoDB" id="5984733at2759"/>
<dbReference type="GeneID" id="119720334"/>
<proteinExistence type="predicted"/>
<evidence type="ECO:0000259" key="1">
    <source>
        <dbReference type="PROSITE" id="PS50013"/>
    </source>
</evidence>
<dbReference type="Gene3D" id="2.40.50.40">
    <property type="match status" value="1"/>
</dbReference>
<dbReference type="PANTHER" id="PTHR46585">
    <property type="entry name" value="INTEGRASE CORE DOMAIN CONTAINING PROTEIN"/>
    <property type="match status" value="1"/>
</dbReference>
<dbReference type="AlphaFoldDB" id="A0A913Z2H2"/>
<name>A0A913Z2H2_PATMI</name>
<dbReference type="GeneID" id="119720333"/>
<dbReference type="RefSeq" id="XP_038045904.1">
    <property type="nucleotide sequence ID" value="XM_038189976.1"/>
</dbReference>